<dbReference type="Proteomes" id="UP000245119">
    <property type="component" value="Linkage Group LG10"/>
</dbReference>
<dbReference type="InterPro" id="IPR045058">
    <property type="entry name" value="GIMA/IAN/Toc"/>
</dbReference>
<keyword evidence="2" id="KW-0547">Nucleotide-binding</keyword>
<dbReference type="PANTHER" id="PTHR10903">
    <property type="entry name" value="GTPASE, IMAP FAMILY MEMBER-RELATED"/>
    <property type="match status" value="1"/>
</dbReference>
<evidence type="ECO:0000313" key="6">
    <source>
        <dbReference type="EMBL" id="PVD24000.1"/>
    </source>
</evidence>
<dbReference type="GO" id="GO:0005525">
    <property type="term" value="F:GTP binding"/>
    <property type="evidence" value="ECO:0007669"/>
    <property type="project" value="UniProtKB-KW"/>
</dbReference>
<dbReference type="PANTHER" id="PTHR10903:SF188">
    <property type="entry name" value="GTPASE IMAP FAMILY MEMBER 2-LIKE-RELATED"/>
    <property type="match status" value="1"/>
</dbReference>
<evidence type="ECO:0000256" key="3">
    <source>
        <dbReference type="ARBA" id="ARBA00023134"/>
    </source>
</evidence>
<dbReference type="PROSITE" id="PS51720">
    <property type="entry name" value="G_AIG1"/>
    <property type="match status" value="2"/>
</dbReference>
<evidence type="ECO:0000259" key="5">
    <source>
        <dbReference type="PROSITE" id="PS51720"/>
    </source>
</evidence>
<dbReference type="Gene3D" id="3.40.50.300">
    <property type="entry name" value="P-loop containing nucleotide triphosphate hydrolases"/>
    <property type="match status" value="4"/>
</dbReference>
<name>A0A2T7NS52_POMCA</name>
<dbReference type="Pfam" id="PF04548">
    <property type="entry name" value="AIG1"/>
    <property type="match status" value="3"/>
</dbReference>
<dbReference type="InterPro" id="IPR027417">
    <property type="entry name" value="P-loop_NTPase"/>
</dbReference>
<feature type="region of interest" description="Disordered" evidence="4">
    <location>
        <begin position="85"/>
        <end position="104"/>
    </location>
</feature>
<dbReference type="AlphaFoldDB" id="A0A2T7NS52"/>
<evidence type="ECO:0000256" key="4">
    <source>
        <dbReference type="SAM" id="MobiDB-lite"/>
    </source>
</evidence>
<dbReference type="OrthoDB" id="431287at2759"/>
<feature type="domain" description="AIG1-type G" evidence="5">
    <location>
        <begin position="112"/>
        <end position="325"/>
    </location>
</feature>
<sequence>MRGQPPADLKRLQTQKSVAKGTLACTRLAQENHSAFILVVFGPDVGGRGVLMIDVLWSDDTQACGIVRADENTCVEMEVDTQTTSYNHRQSGGMIPAASNQDDTSKVQCPQDRIFKILIIGPSGSGKSTAGNILLGKEIFQVSSKAKPFTSETVAAMIGENDREDRHLLVLDTPDIGTSDVNNDDKARSELKSWLNMCPDPHLILFTIRYSPVDLKDVVRRFRKFRSLCDDDFIRQRLVVLFTFGDEKTPSEKELQNTPHAILQEILDYAGHRYVIETPDVSNLTLEDKAADDEIKKWSEFDPDLILLAIRCDVSYTREEHQIYKQIKRVLGEQFICPRLAVAFTFGDRLNTNIEDELKSVNPELQEVLTDARQQYVVFRFKDQEEDKEKHFSKILDFVSKKGKQKKCAENLLSKSTLELSQVDCHKDNTTKAIKRAILLFPDEPRHNINVLIVGKTGNGKSTVGNSLLNYSAFSVTRGFASSTTQPETQSARRYGVSITVTDTPDLSNMSVDDKDVDRVIHSWRTFQPDVILLTIRCDVRYTPEEFQIYKQIKKGLKDDYLCSRLTVAFTFGERLDRDLGEELKEVCIELQQVLEDADDRYLVFREEDDEETKRKHIMYLMTLVPNLAEIEGEIKKILLLGPLKSGKSSGGDAIVGRPVFQAGKETVRTVSYITYVHDTWCQVFDTPGISMPVEEKLRSLLEVTRPGPHAIFYFVRESIATTEDLELFRRFQDFIRENLRQQVKLVAAKDMERVPSVPKPVKDKEYILCEMSKEAKGGQTFWLIENLTPEHKKKLFADHIKQVLNSTKEASKLSGSTLEKESK</sequence>
<accession>A0A2T7NS52</accession>
<reference evidence="6 7" key="1">
    <citation type="submission" date="2018-04" db="EMBL/GenBank/DDBJ databases">
        <title>The genome of golden apple snail Pomacea canaliculata provides insight into stress tolerance and invasive adaptation.</title>
        <authorList>
            <person name="Liu C."/>
            <person name="Liu B."/>
            <person name="Ren Y."/>
            <person name="Zhang Y."/>
            <person name="Wang H."/>
            <person name="Li S."/>
            <person name="Jiang F."/>
            <person name="Yin L."/>
            <person name="Zhang G."/>
            <person name="Qian W."/>
            <person name="Fan W."/>
        </authorList>
    </citation>
    <scope>NUCLEOTIDE SEQUENCE [LARGE SCALE GENOMIC DNA]</scope>
    <source>
        <strain evidence="6">SZHN2017</strain>
        <tissue evidence="6">Muscle</tissue>
    </source>
</reference>
<comment type="caution">
    <text evidence="6">The sequence shown here is derived from an EMBL/GenBank/DDBJ whole genome shotgun (WGS) entry which is preliminary data.</text>
</comment>
<keyword evidence="7" id="KW-1185">Reference proteome</keyword>
<evidence type="ECO:0000256" key="2">
    <source>
        <dbReference type="ARBA" id="ARBA00022741"/>
    </source>
</evidence>
<evidence type="ECO:0000313" key="7">
    <source>
        <dbReference type="Proteomes" id="UP000245119"/>
    </source>
</evidence>
<proteinExistence type="inferred from homology"/>
<feature type="domain" description="AIG1-type G" evidence="5">
    <location>
        <begin position="446"/>
        <end position="649"/>
    </location>
</feature>
<gene>
    <name evidence="6" type="ORF">C0Q70_17277</name>
</gene>
<dbReference type="EMBL" id="PZQS01000010">
    <property type="protein sequence ID" value="PVD24000.1"/>
    <property type="molecule type" value="Genomic_DNA"/>
</dbReference>
<comment type="similarity">
    <text evidence="1">Belongs to the TRAFAC class TrmE-Era-EngA-EngB-Septin-like GTPase superfamily. AIG1/Toc34/Toc159-like paraseptin GTPase family. IAN subfamily.</text>
</comment>
<protein>
    <recommendedName>
        <fullName evidence="5">AIG1-type G domain-containing protein</fullName>
    </recommendedName>
</protein>
<organism evidence="6 7">
    <name type="scientific">Pomacea canaliculata</name>
    <name type="common">Golden apple snail</name>
    <dbReference type="NCBI Taxonomy" id="400727"/>
    <lineage>
        <taxon>Eukaryota</taxon>
        <taxon>Metazoa</taxon>
        <taxon>Spiralia</taxon>
        <taxon>Lophotrochozoa</taxon>
        <taxon>Mollusca</taxon>
        <taxon>Gastropoda</taxon>
        <taxon>Caenogastropoda</taxon>
        <taxon>Architaenioglossa</taxon>
        <taxon>Ampullarioidea</taxon>
        <taxon>Ampullariidae</taxon>
        <taxon>Pomacea</taxon>
    </lineage>
</organism>
<dbReference type="SUPFAM" id="SSF52540">
    <property type="entry name" value="P-loop containing nucleoside triphosphate hydrolases"/>
    <property type="match status" value="3"/>
</dbReference>
<dbReference type="STRING" id="400727.A0A2T7NS52"/>
<dbReference type="InterPro" id="IPR006703">
    <property type="entry name" value="G_AIG1"/>
</dbReference>
<keyword evidence="3" id="KW-0342">GTP-binding</keyword>
<evidence type="ECO:0000256" key="1">
    <source>
        <dbReference type="ARBA" id="ARBA00008535"/>
    </source>
</evidence>